<dbReference type="Proteomes" id="UP000636453">
    <property type="component" value="Unassembled WGS sequence"/>
</dbReference>
<keyword evidence="2" id="KW-0472">Membrane</keyword>
<feature type="compositionally biased region" description="Basic and acidic residues" evidence="1">
    <location>
        <begin position="23"/>
        <end position="37"/>
    </location>
</feature>
<feature type="transmembrane region" description="Helical" evidence="2">
    <location>
        <begin position="105"/>
        <end position="126"/>
    </location>
</feature>
<keyword evidence="4" id="KW-1185">Reference proteome</keyword>
<feature type="region of interest" description="Disordered" evidence="1">
    <location>
        <begin position="11"/>
        <end position="37"/>
    </location>
</feature>
<dbReference type="EMBL" id="BNCF01000019">
    <property type="protein sequence ID" value="GHE43137.1"/>
    <property type="molecule type" value="Genomic_DNA"/>
</dbReference>
<evidence type="ECO:0000256" key="1">
    <source>
        <dbReference type="SAM" id="MobiDB-lite"/>
    </source>
</evidence>
<reference evidence="3" key="2">
    <citation type="submission" date="2020-09" db="EMBL/GenBank/DDBJ databases">
        <authorList>
            <person name="Sun Q."/>
            <person name="Kim S."/>
        </authorList>
    </citation>
    <scope>NUCLEOTIDE SEQUENCE</scope>
    <source>
        <strain evidence="3">KCTC 32020</strain>
    </source>
</reference>
<evidence type="ECO:0000313" key="4">
    <source>
        <dbReference type="Proteomes" id="UP000636453"/>
    </source>
</evidence>
<keyword evidence="2" id="KW-0812">Transmembrane</keyword>
<accession>A0A918ZBE3</accession>
<gene>
    <name evidence="3" type="ORF">GCM10007167_26210</name>
</gene>
<protein>
    <submittedName>
        <fullName evidence="3">Uncharacterized protein</fullName>
    </submittedName>
</protein>
<comment type="caution">
    <text evidence="3">The sequence shown here is derived from an EMBL/GenBank/DDBJ whole genome shotgun (WGS) entry which is preliminary data.</text>
</comment>
<feature type="transmembrane region" description="Helical" evidence="2">
    <location>
        <begin position="72"/>
        <end position="93"/>
    </location>
</feature>
<name>A0A918ZBE3_9GAMM</name>
<organism evidence="3 4">
    <name type="scientific">Vulcaniibacterium thermophilum</name>
    <dbReference type="NCBI Taxonomy" id="1169913"/>
    <lineage>
        <taxon>Bacteria</taxon>
        <taxon>Pseudomonadati</taxon>
        <taxon>Pseudomonadota</taxon>
        <taxon>Gammaproteobacteria</taxon>
        <taxon>Lysobacterales</taxon>
        <taxon>Lysobacteraceae</taxon>
        <taxon>Vulcaniibacterium</taxon>
    </lineage>
</organism>
<reference evidence="3" key="1">
    <citation type="journal article" date="2014" name="Int. J. Syst. Evol. Microbiol.">
        <title>Complete genome sequence of Corynebacterium casei LMG S-19264T (=DSM 44701T), isolated from a smear-ripened cheese.</title>
        <authorList>
            <consortium name="US DOE Joint Genome Institute (JGI-PGF)"/>
            <person name="Walter F."/>
            <person name="Albersmeier A."/>
            <person name="Kalinowski J."/>
            <person name="Ruckert C."/>
        </authorList>
    </citation>
    <scope>NUCLEOTIDE SEQUENCE</scope>
    <source>
        <strain evidence="3">KCTC 32020</strain>
    </source>
</reference>
<proteinExistence type="predicted"/>
<dbReference type="AlphaFoldDB" id="A0A918ZBE3"/>
<evidence type="ECO:0000256" key="2">
    <source>
        <dbReference type="SAM" id="Phobius"/>
    </source>
</evidence>
<evidence type="ECO:0000313" key="3">
    <source>
        <dbReference type="EMBL" id="GHE43137.1"/>
    </source>
</evidence>
<keyword evidence="2" id="KW-1133">Transmembrane helix</keyword>
<sequence length="132" mass="13895">MVDVGDDGDVAQAFDGHGNGRRKAPELAREAGDYSRSDGRAGAAAFRRVILPLPEAWEGSLMSAARPWKPPLWLIALDGVGVLLLALGLHAHYAPSTALAPYRLGLLGLGGAMMVAGALSAIILVLRHRAHR</sequence>